<proteinExistence type="predicted"/>
<name>A0A0G1C4J1_9BACT</name>
<evidence type="ECO:0000313" key="1">
    <source>
        <dbReference type="EMBL" id="KKS53566.1"/>
    </source>
</evidence>
<protein>
    <recommendedName>
        <fullName evidence="3">DUF5050 domain-containing protein</fullName>
    </recommendedName>
</protein>
<comment type="caution">
    <text evidence="1">The sequence shown here is derived from an EMBL/GenBank/DDBJ whole genome shotgun (WGS) entry which is preliminary data.</text>
</comment>
<accession>A0A0G1C4J1</accession>
<dbReference type="Proteomes" id="UP000034837">
    <property type="component" value="Unassembled WGS sequence"/>
</dbReference>
<organism evidence="1 2">
    <name type="scientific">Candidatus Magasanikbacteria bacterium GW2011_GWA2_42_32</name>
    <dbReference type="NCBI Taxonomy" id="1619039"/>
    <lineage>
        <taxon>Bacteria</taxon>
        <taxon>Candidatus Magasanikiibacteriota</taxon>
    </lineage>
</organism>
<dbReference type="EMBL" id="LCDO01000049">
    <property type="protein sequence ID" value="KKS53566.1"/>
    <property type="molecule type" value="Genomic_DNA"/>
</dbReference>
<reference evidence="1 2" key="1">
    <citation type="journal article" date="2015" name="Nature">
        <title>rRNA introns, odd ribosomes, and small enigmatic genomes across a large radiation of phyla.</title>
        <authorList>
            <person name="Brown C.T."/>
            <person name="Hug L.A."/>
            <person name="Thomas B.C."/>
            <person name="Sharon I."/>
            <person name="Castelle C.J."/>
            <person name="Singh A."/>
            <person name="Wilkins M.J."/>
            <person name="Williams K.H."/>
            <person name="Banfield J.F."/>
        </authorList>
    </citation>
    <scope>NUCLEOTIDE SEQUENCE [LARGE SCALE GENOMIC DNA]</scope>
</reference>
<sequence length="158" mass="18205">MQKHTLSKLKKAAILISVFLLISIVAPLVNGPSLGNISSAADEIRFTKSAKVAHPALGDNFISWIEYREGAYNLYNYNFQTRVEKKLNKVALASDTLGPVVFQNYVYWVDHAPSGWVFTSYDLNHETYKEWRTEVNRVFGFNVYEKLVVYYFRQSHCL</sequence>
<evidence type="ECO:0008006" key="3">
    <source>
        <dbReference type="Google" id="ProtNLM"/>
    </source>
</evidence>
<dbReference type="AlphaFoldDB" id="A0A0G1C4J1"/>
<gene>
    <name evidence="1" type="ORF">UV20_C0049G0003</name>
</gene>
<evidence type="ECO:0000313" key="2">
    <source>
        <dbReference type="Proteomes" id="UP000034837"/>
    </source>
</evidence>